<sequence length="128" mass="14317">MTDSELAELVVALRARTDVAALGGAVAELLAAVLPADMVEVARSGSWRERRAGRGRLERVGVTAGERRLVLELAGGTTQGWEHHVVHGVTIARHRRELDDWLRRLAELLYHRARDDERARAALEHFLR</sequence>
<dbReference type="RefSeq" id="WP_073390176.1">
    <property type="nucleotide sequence ID" value="NZ_FQVU01000003.1"/>
</dbReference>
<proteinExistence type="predicted"/>
<evidence type="ECO:0000313" key="2">
    <source>
        <dbReference type="Proteomes" id="UP000186132"/>
    </source>
</evidence>
<protein>
    <submittedName>
        <fullName evidence="1">Uncharacterized protein</fullName>
    </submittedName>
</protein>
<dbReference type="Proteomes" id="UP000186132">
    <property type="component" value="Unassembled WGS sequence"/>
</dbReference>
<accession>A0A1M5KVT2</accession>
<reference evidence="1 2" key="1">
    <citation type="submission" date="2016-11" db="EMBL/GenBank/DDBJ databases">
        <authorList>
            <person name="Jaros S."/>
            <person name="Januszkiewicz K."/>
            <person name="Wedrychowicz H."/>
        </authorList>
    </citation>
    <scope>NUCLEOTIDE SEQUENCE [LARGE SCALE GENOMIC DNA]</scope>
    <source>
        <strain evidence="1 2">DSM 45627</strain>
    </source>
</reference>
<dbReference type="EMBL" id="FQVU01000003">
    <property type="protein sequence ID" value="SHG56263.1"/>
    <property type="molecule type" value="Genomic_DNA"/>
</dbReference>
<keyword evidence="2" id="KW-1185">Reference proteome</keyword>
<gene>
    <name evidence="1" type="ORF">SAMN05443575_2260</name>
</gene>
<dbReference type="AlphaFoldDB" id="A0A1M5KVT2"/>
<name>A0A1M5KVT2_9ACTN</name>
<organism evidence="1 2">
    <name type="scientific">Jatrophihabitans endophyticus</name>
    <dbReference type="NCBI Taxonomy" id="1206085"/>
    <lineage>
        <taxon>Bacteria</taxon>
        <taxon>Bacillati</taxon>
        <taxon>Actinomycetota</taxon>
        <taxon>Actinomycetes</taxon>
        <taxon>Jatrophihabitantales</taxon>
        <taxon>Jatrophihabitantaceae</taxon>
        <taxon>Jatrophihabitans</taxon>
    </lineage>
</organism>
<evidence type="ECO:0000313" key="1">
    <source>
        <dbReference type="EMBL" id="SHG56263.1"/>
    </source>
</evidence>